<comment type="caution">
    <text evidence="5">The sequence shown here is derived from an EMBL/GenBank/DDBJ whole genome shotgun (WGS) entry which is preliminary data.</text>
</comment>
<gene>
    <name evidence="5" type="ORF">HMPREF1091_00220</name>
</gene>
<dbReference type="GO" id="GO:0000731">
    <property type="term" value="P:DNA synthesis involved in DNA repair"/>
    <property type="evidence" value="ECO:0007669"/>
    <property type="project" value="TreeGrafter"/>
</dbReference>
<dbReference type="OrthoDB" id="9791904at2"/>
<keyword evidence="3" id="KW-0175">Coiled coil</keyword>
<dbReference type="AlphaFoldDB" id="N2BLN0"/>
<dbReference type="RefSeq" id="WP_002562995.1">
    <property type="nucleotide sequence ID" value="NZ_KB822533.1"/>
</dbReference>
<dbReference type="HOGENOM" id="CLU_645006_0_0_11"/>
<evidence type="ECO:0000313" key="5">
    <source>
        <dbReference type="EMBL" id="EMZ42662.1"/>
    </source>
</evidence>
<evidence type="ECO:0000259" key="4">
    <source>
        <dbReference type="Pfam" id="PF13175"/>
    </source>
</evidence>
<evidence type="ECO:0000256" key="1">
    <source>
        <dbReference type="ARBA" id="ARBA00022763"/>
    </source>
</evidence>
<name>N2BLN0_9ACTN</name>
<keyword evidence="2" id="KW-0234">DNA repair</keyword>
<accession>N2BLN0</accession>
<dbReference type="PANTHER" id="PTHR32182">
    <property type="entry name" value="DNA REPLICATION AND REPAIR PROTEIN RECF"/>
    <property type="match status" value="1"/>
</dbReference>
<protein>
    <recommendedName>
        <fullName evidence="4">Endonuclease GajA/Old nuclease/RecF-like AAA domain-containing protein</fullName>
    </recommendedName>
</protein>
<sequence>MVDTKTDPVKIASLELENVKRIKAVSITPTTDGLTVIGGRNAQGKTSVLDAIAWALGGNSFKPQNPTREGSATPAKLKIELSNGLIVTRQGSSGSLKVVDPTGKKSGQTLLNSFIEQLALNLPKFMNSTDKEKAEVLLDLIGVKDQIKALDNQIETLSDQRRPLKTDYLGKRKVAADMPYYADAPEEPVSATELIEKQQAILAKNSQNQTIRQKVVDLEAQMKLKEQQKDDMNKRAEQLERDLANTKAQMDAIAAEEAQLTEALTAQKAIADSLIDTSTEEIEQKLRDIDEVNERVRANQRRADLEAEAETTEETYKAISEQIETVRKQRIALLDGANMPLEDLDVKDGYLVYKGISWSDMSSAEQLRVATAIVRAVKPDCGFVLVDKLEQMDTQTLAEFGAWAQSEGLQVIGTRVSTGDECSVIIEDGYAKQDSPIPPNTPVAPIAPVMPMTPVASASAPTVAPAQEPKFPNPFAPGVF</sequence>
<dbReference type="EMBL" id="AGXC01000001">
    <property type="protein sequence ID" value="EMZ42662.1"/>
    <property type="molecule type" value="Genomic_DNA"/>
</dbReference>
<dbReference type="PANTHER" id="PTHR32182:SF0">
    <property type="entry name" value="DNA REPLICATION AND REPAIR PROTEIN RECF"/>
    <property type="match status" value="1"/>
</dbReference>
<dbReference type="Pfam" id="PF13175">
    <property type="entry name" value="AAA_15"/>
    <property type="match status" value="1"/>
</dbReference>
<evidence type="ECO:0000256" key="2">
    <source>
        <dbReference type="ARBA" id="ARBA00023204"/>
    </source>
</evidence>
<dbReference type="SUPFAM" id="SSF52540">
    <property type="entry name" value="P-loop containing nucleoside triphosphate hydrolases"/>
    <property type="match status" value="1"/>
</dbReference>
<keyword evidence="6" id="KW-1185">Reference proteome</keyword>
<reference evidence="5 6" key="1">
    <citation type="submission" date="2013-03" db="EMBL/GenBank/DDBJ databases">
        <title>The Genome Sequence of Atopobium minutum 10063974.</title>
        <authorList>
            <consortium name="The Broad Institute Genome Sequencing Platform"/>
            <person name="Earl A."/>
            <person name="Ward D."/>
            <person name="Feldgarden M."/>
            <person name="Gevers D."/>
            <person name="Lambert T."/>
            <person name="Marvaud J.-C."/>
            <person name="Courvalin P."/>
            <person name="Walker B."/>
            <person name="Young S.K."/>
            <person name="Zeng Q."/>
            <person name="Gargeya S."/>
            <person name="Fitzgerald M."/>
            <person name="Haas B."/>
            <person name="Abouelleil A."/>
            <person name="Alvarado L."/>
            <person name="Arachchi H.M."/>
            <person name="Berlin A.M."/>
            <person name="Chapman S.B."/>
            <person name="Dewar J."/>
            <person name="Goldberg J."/>
            <person name="Griggs A."/>
            <person name="Gujja S."/>
            <person name="Hansen M."/>
            <person name="Howarth C."/>
            <person name="Imamovic A."/>
            <person name="Larimer J."/>
            <person name="McCowan C."/>
            <person name="Murphy C."/>
            <person name="Neiman D."/>
            <person name="Pearson M."/>
            <person name="Priest M."/>
            <person name="Roberts A."/>
            <person name="Saif S."/>
            <person name="Shea T."/>
            <person name="Sisk P."/>
            <person name="Sykes S."/>
            <person name="Wortman J."/>
            <person name="Nusbaum C."/>
            <person name="Birren B."/>
        </authorList>
    </citation>
    <scope>NUCLEOTIDE SEQUENCE [LARGE SCALE GENOMIC DNA]</scope>
    <source>
        <strain evidence="5 6">10063974</strain>
    </source>
</reference>
<dbReference type="GO" id="GO:0006302">
    <property type="term" value="P:double-strand break repair"/>
    <property type="evidence" value="ECO:0007669"/>
    <property type="project" value="TreeGrafter"/>
</dbReference>
<keyword evidence="1" id="KW-0227">DNA damage</keyword>
<organism evidence="5 6">
    <name type="scientific">Atopobium minutum 10063974</name>
    <dbReference type="NCBI Taxonomy" id="997872"/>
    <lineage>
        <taxon>Bacteria</taxon>
        <taxon>Bacillati</taxon>
        <taxon>Actinomycetota</taxon>
        <taxon>Coriobacteriia</taxon>
        <taxon>Coriobacteriales</taxon>
        <taxon>Atopobiaceae</taxon>
        <taxon>Atopobium</taxon>
    </lineage>
</organism>
<dbReference type="InterPro" id="IPR041685">
    <property type="entry name" value="AAA_GajA/Old/RecF-like"/>
</dbReference>
<feature type="domain" description="Endonuclease GajA/Old nuclease/RecF-like AAA" evidence="4">
    <location>
        <begin position="10"/>
        <end position="329"/>
    </location>
</feature>
<dbReference type="Gene3D" id="3.40.50.300">
    <property type="entry name" value="P-loop containing nucleotide triphosphate hydrolases"/>
    <property type="match status" value="1"/>
</dbReference>
<feature type="coiled-coil region" evidence="3">
    <location>
        <begin position="208"/>
        <end position="329"/>
    </location>
</feature>
<proteinExistence type="predicted"/>
<dbReference type="Proteomes" id="UP000012651">
    <property type="component" value="Unassembled WGS sequence"/>
</dbReference>
<evidence type="ECO:0000256" key="3">
    <source>
        <dbReference type="SAM" id="Coils"/>
    </source>
</evidence>
<evidence type="ECO:0000313" key="6">
    <source>
        <dbReference type="Proteomes" id="UP000012651"/>
    </source>
</evidence>
<dbReference type="PATRIC" id="fig|997872.3.peg.220"/>
<dbReference type="InterPro" id="IPR027417">
    <property type="entry name" value="P-loop_NTPase"/>
</dbReference>